<dbReference type="SUPFAM" id="SSF48403">
    <property type="entry name" value="Ankyrin repeat"/>
    <property type="match status" value="1"/>
</dbReference>
<dbReference type="PANTHER" id="PTHR24123:SF33">
    <property type="entry name" value="PROTEIN HOS4"/>
    <property type="match status" value="1"/>
</dbReference>
<comment type="caution">
    <text evidence="4">The sequence shown here is derived from an EMBL/GenBank/DDBJ whole genome shotgun (WGS) entry which is preliminary data.</text>
</comment>
<dbReference type="PANTHER" id="PTHR24123">
    <property type="entry name" value="ANKYRIN REPEAT-CONTAINING"/>
    <property type="match status" value="1"/>
</dbReference>
<sequence>CTDYSNNTESTFEDFLTACKSGNLSVKKKFLQNRVPILPLGSQGDPLLEVVKSSSRDDLFLLLSAGSPLCAHGLTGNTPLEAAYNIVGLPAIFPVVLIKAIADKLIVEENMIDESNEKSENLKKTIRSISNSLRNGNNVTEIFYSLLGQDSKYNRDLLQVASRLGLSLTCQLLGIAGVCLNSLPGESHPIKEALTTNHNDTAYTLCRDLKMSPYCAAGLSEERLQFLFKNDLFESDIEKFRRKEKNEKTLIKYLEQIKENKTNDSPDKHLLHLLAKNGLVSLLHKISIITAQDLNLVVHDVSGSTMLHIAAAYGETNMMEYFLTHGADPWYPNKGGLAAAHLAAIRGHKDCMEYILKYTKKDESCSKGMKASGFLLCYKDNLSKSYLDTMTSQDASMIKNITNEYDKAMNILEKYFKNLSIQTQNSLRDTSLKDQELMNDSKTKSVNEAITSDVKLLFKCVEELDQRFKGKVIHCGPIIEGYECFLPENYDFKLEIDGSNFSENVTVNMDDNGIVNVTSSTDTDLLKKTNFIDSFYNSVSKALKNTAFQNISLIPPFQIKLKFGTSVNALYRDQERALIIRIHLIPVIKVPMPPNHQLQLLGHKYEDLVRSIKHEHITNTNDGKWSYLFTNTELAVFTSLDYDKKLVFHTCFFLVKLMKECWWIQKKYQRQLGQALQTFPVGVRDISNGILKSLFFKELSHAQDTSWGEEHFIERLISIFNSAPVPGEEMENFILPKHWKFKVGDMPRAVVHILKRFQNKTTGDSN</sequence>
<evidence type="ECO:0000256" key="3">
    <source>
        <dbReference type="PROSITE-ProRule" id="PRU00023"/>
    </source>
</evidence>
<dbReference type="InterPro" id="IPR051165">
    <property type="entry name" value="Multifunctional_ANK_Repeat"/>
</dbReference>
<evidence type="ECO:0000313" key="4">
    <source>
        <dbReference type="EMBL" id="CAL4171550.1"/>
    </source>
</evidence>
<dbReference type="Pfam" id="PF12796">
    <property type="entry name" value="Ank_2"/>
    <property type="match status" value="1"/>
</dbReference>
<gene>
    <name evidence="4" type="ORF">MNOR_LOCUS34156</name>
</gene>
<dbReference type="Gene3D" id="1.25.40.20">
    <property type="entry name" value="Ankyrin repeat-containing domain"/>
    <property type="match status" value="1"/>
</dbReference>
<evidence type="ECO:0000256" key="2">
    <source>
        <dbReference type="ARBA" id="ARBA00023043"/>
    </source>
</evidence>
<dbReference type="Proteomes" id="UP001497623">
    <property type="component" value="Unassembled WGS sequence"/>
</dbReference>
<reference evidence="4 5" key="1">
    <citation type="submission" date="2024-05" db="EMBL/GenBank/DDBJ databases">
        <authorList>
            <person name="Wallberg A."/>
        </authorList>
    </citation>
    <scope>NUCLEOTIDE SEQUENCE [LARGE SCALE GENOMIC DNA]</scope>
</reference>
<evidence type="ECO:0000256" key="1">
    <source>
        <dbReference type="ARBA" id="ARBA00022737"/>
    </source>
</evidence>
<feature type="repeat" description="ANK" evidence="3">
    <location>
        <begin position="302"/>
        <end position="334"/>
    </location>
</feature>
<name>A0AAV2SA66_MEGNR</name>
<dbReference type="AlphaFoldDB" id="A0AAV2SA66"/>
<dbReference type="EMBL" id="CAXKWB010051620">
    <property type="protein sequence ID" value="CAL4171550.1"/>
    <property type="molecule type" value="Genomic_DNA"/>
</dbReference>
<evidence type="ECO:0000313" key="5">
    <source>
        <dbReference type="Proteomes" id="UP001497623"/>
    </source>
</evidence>
<dbReference type="InterPro" id="IPR002110">
    <property type="entry name" value="Ankyrin_rpt"/>
</dbReference>
<accession>A0AAV2SA66</accession>
<proteinExistence type="predicted"/>
<protein>
    <submittedName>
        <fullName evidence="4">Uncharacterized protein</fullName>
    </submittedName>
</protein>
<feature type="non-terminal residue" evidence="4">
    <location>
        <position position="1"/>
    </location>
</feature>
<organism evidence="4 5">
    <name type="scientific">Meganyctiphanes norvegica</name>
    <name type="common">Northern krill</name>
    <name type="synonym">Thysanopoda norvegica</name>
    <dbReference type="NCBI Taxonomy" id="48144"/>
    <lineage>
        <taxon>Eukaryota</taxon>
        <taxon>Metazoa</taxon>
        <taxon>Ecdysozoa</taxon>
        <taxon>Arthropoda</taxon>
        <taxon>Crustacea</taxon>
        <taxon>Multicrustacea</taxon>
        <taxon>Malacostraca</taxon>
        <taxon>Eumalacostraca</taxon>
        <taxon>Eucarida</taxon>
        <taxon>Euphausiacea</taxon>
        <taxon>Euphausiidae</taxon>
        <taxon>Meganyctiphanes</taxon>
    </lineage>
</organism>
<keyword evidence="1" id="KW-0677">Repeat</keyword>
<dbReference type="PROSITE" id="PS50088">
    <property type="entry name" value="ANK_REPEAT"/>
    <property type="match status" value="1"/>
</dbReference>
<keyword evidence="2 3" id="KW-0040">ANK repeat</keyword>
<keyword evidence="5" id="KW-1185">Reference proteome</keyword>
<dbReference type="SMART" id="SM00248">
    <property type="entry name" value="ANK"/>
    <property type="match status" value="3"/>
</dbReference>
<dbReference type="InterPro" id="IPR036770">
    <property type="entry name" value="Ankyrin_rpt-contain_sf"/>
</dbReference>
<dbReference type="PROSITE" id="PS50297">
    <property type="entry name" value="ANK_REP_REGION"/>
    <property type="match status" value="1"/>
</dbReference>